<dbReference type="SUPFAM" id="SSF46955">
    <property type="entry name" value="Putative DNA-binding domain"/>
    <property type="match status" value="1"/>
</dbReference>
<protein>
    <submittedName>
        <fullName evidence="2">Helix-turn-helix domain-containing protein</fullName>
    </submittedName>
</protein>
<proteinExistence type="predicted"/>
<comment type="caution">
    <text evidence="2">The sequence shown here is derived from an EMBL/GenBank/DDBJ whole genome shotgun (WGS) entry which is preliminary data.</text>
</comment>
<keyword evidence="3" id="KW-1185">Reference proteome</keyword>
<dbReference type="RefSeq" id="WP_346117609.1">
    <property type="nucleotide sequence ID" value="NZ_BAAAXC010000005.1"/>
</dbReference>
<evidence type="ECO:0000313" key="3">
    <source>
        <dbReference type="Proteomes" id="UP001589646"/>
    </source>
</evidence>
<evidence type="ECO:0000313" key="2">
    <source>
        <dbReference type="EMBL" id="MFB9532610.1"/>
    </source>
</evidence>
<dbReference type="InterPro" id="IPR009061">
    <property type="entry name" value="DNA-bd_dom_put_sf"/>
</dbReference>
<dbReference type="InterPro" id="IPR041657">
    <property type="entry name" value="HTH_17"/>
</dbReference>
<dbReference type="EMBL" id="JBHMCE010000014">
    <property type="protein sequence ID" value="MFB9532610.1"/>
    <property type="molecule type" value="Genomic_DNA"/>
</dbReference>
<sequence length="140" mass="15858">MPEQPYTVEQVANLLGLHVKTIRGYVRDGRLKATRIGKQYRIARHDLDTFTGTPLPPPDETAIRHRHTDVSTTIQIHAISAPHTDRLTNWIMATLNTTHGLRVQTRYDTERATLTLMILGDLPTTTELLNGLRDITQDQP</sequence>
<evidence type="ECO:0000259" key="1">
    <source>
        <dbReference type="Pfam" id="PF12728"/>
    </source>
</evidence>
<dbReference type="Pfam" id="PF12728">
    <property type="entry name" value="HTH_17"/>
    <property type="match status" value="1"/>
</dbReference>
<accession>A0ABV5QAV8</accession>
<dbReference type="NCBIfam" id="TIGR01764">
    <property type="entry name" value="excise"/>
    <property type="match status" value="1"/>
</dbReference>
<feature type="domain" description="Helix-turn-helix" evidence="1">
    <location>
        <begin position="6"/>
        <end position="50"/>
    </location>
</feature>
<dbReference type="InterPro" id="IPR010093">
    <property type="entry name" value="SinI_DNA-bd"/>
</dbReference>
<gene>
    <name evidence="2" type="ORF">ACFFRN_38895</name>
</gene>
<dbReference type="Proteomes" id="UP001589646">
    <property type="component" value="Unassembled WGS sequence"/>
</dbReference>
<reference evidence="2 3" key="1">
    <citation type="submission" date="2024-09" db="EMBL/GenBank/DDBJ databases">
        <authorList>
            <person name="Sun Q."/>
            <person name="Mori K."/>
        </authorList>
    </citation>
    <scope>NUCLEOTIDE SEQUENCE [LARGE SCALE GENOMIC DNA]</scope>
    <source>
        <strain evidence="2 3">JCM 3323</strain>
    </source>
</reference>
<name>A0ABV5QAV8_9ACTN</name>
<organism evidence="2 3">
    <name type="scientific">Nonomuraea roseola</name>
    <dbReference type="NCBI Taxonomy" id="46179"/>
    <lineage>
        <taxon>Bacteria</taxon>
        <taxon>Bacillati</taxon>
        <taxon>Actinomycetota</taxon>
        <taxon>Actinomycetes</taxon>
        <taxon>Streptosporangiales</taxon>
        <taxon>Streptosporangiaceae</taxon>
        <taxon>Nonomuraea</taxon>
    </lineage>
</organism>